<evidence type="ECO:0000256" key="7">
    <source>
        <dbReference type="ARBA" id="ARBA00023136"/>
    </source>
</evidence>
<dbReference type="OrthoDB" id="1552at2759"/>
<gene>
    <name evidence="8" type="ORF">SCHCODRAFT_49470</name>
</gene>
<comment type="subcellular location">
    <subcellularLocation>
        <location evidence="2">Membrane</location>
    </subcellularLocation>
    <subcellularLocation>
        <location evidence="1">Mitochondrion</location>
    </subcellularLocation>
</comment>
<dbReference type="InParanoid" id="D8PRJ4"/>
<evidence type="ECO:0000256" key="3">
    <source>
        <dbReference type="ARBA" id="ARBA00022692"/>
    </source>
</evidence>
<dbReference type="PANTHER" id="PTHR14360:SF12">
    <property type="entry name" value="MOZ PROTEIN REPRESENTS A CHROMATIN-ASSOCIATED ACETYLTRANSFERASE"/>
    <property type="match status" value="1"/>
</dbReference>
<dbReference type="STRING" id="578458.D8PRJ4"/>
<dbReference type="Proteomes" id="UP000007431">
    <property type="component" value="Unassembled WGS sequence"/>
</dbReference>
<evidence type="ECO:0000256" key="6">
    <source>
        <dbReference type="ARBA" id="ARBA00023128"/>
    </source>
</evidence>
<evidence type="ECO:0000313" key="9">
    <source>
        <dbReference type="Proteomes" id="UP000007431"/>
    </source>
</evidence>
<reference evidence="8 9" key="1">
    <citation type="journal article" date="2010" name="Nat. Biotechnol.">
        <title>Genome sequence of the model mushroom Schizophyllum commune.</title>
        <authorList>
            <person name="Ohm R.A."/>
            <person name="de Jong J.F."/>
            <person name="Lugones L.G."/>
            <person name="Aerts A."/>
            <person name="Kothe E."/>
            <person name="Stajich J.E."/>
            <person name="de Vries R.P."/>
            <person name="Record E."/>
            <person name="Levasseur A."/>
            <person name="Baker S.E."/>
            <person name="Bartholomew K.A."/>
            <person name="Coutinho P.M."/>
            <person name="Erdmann S."/>
            <person name="Fowler T.J."/>
            <person name="Gathman A.C."/>
            <person name="Lombard V."/>
            <person name="Henrissat B."/>
            <person name="Knabe N."/>
            <person name="Kuees U."/>
            <person name="Lilly W.W."/>
            <person name="Lindquist E."/>
            <person name="Lucas S."/>
            <person name="Magnuson J.K."/>
            <person name="Piumi F."/>
            <person name="Raudaskoski M."/>
            <person name="Salamov A."/>
            <person name="Schmutz J."/>
            <person name="Schwarze F.W.M.R."/>
            <person name="vanKuyk P.A."/>
            <person name="Horton J.S."/>
            <person name="Grigoriev I.V."/>
            <person name="Woesten H.A.B."/>
        </authorList>
    </citation>
    <scope>NUCLEOTIDE SEQUENCE [LARGE SCALE GENOMIC DNA]</scope>
    <source>
        <strain evidence="9">H4-8 / FGSC 9210</strain>
    </source>
</reference>
<evidence type="ECO:0000256" key="5">
    <source>
        <dbReference type="ARBA" id="ARBA00023054"/>
    </source>
</evidence>
<organism evidence="9">
    <name type="scientific">Schizophyllum commune (strain H4-8 / FGSC 9210)</name>
    <name type="common">Split gill fungus</name>
    <dbReference type="NCBI Taxonomy" id="578458"/>
    <lineage>
        <taxon>Eukaryota</taxon>
        <taxon>Fungi</taxon>
        <taxon>Dikarya</taxon>
        <taxon>Basidiomycota</taxon>
        <taxon>Agaricomycotina</taxon>
        <taxon>Agaricomycetes</taxon>
        <taxon>Agaricomycetidae</taxon>
        <taxon>Agaricales</taxon>
        <taxon>Schizophyllaceae</taxon>
        <taxon>Schizophyllum</taxon>
    </lineage>
</organism>
<dbReference type="GeneID" id="9597820"/>
<dbReference type="Gene3D" id="1.20.5.340">
    <property type="match status" value="1"/>
</dbReference>
<dbReference type="KEGG" id="scm:SCHCO_02622835"/>
<dbReference type="VEuPathDB" id="FungiDB:SCHCODRAFT_02622835"/>
<dbReference type="PANTHER" id="PTHR14360">
    <property type="entry name" value="PROTEIN FMP32, MITOCHONDRIAL"/>
    <property type="match status" value="1"/>
</dbReference>
<dbReference type="InterPro" id="IPR024461">
    <property type="entry name" value="CCDC90-like"/>
</dbReference>
<dbReference type="GO" id="GO:0016020">
    <property type="term" value="C:membrane"/>
    <property type="evidence" value="ECO:0007669"/>
    <property type="project" value="UniProtKB-SubCell"/>
</dbReference>
<dbReference type="Pfam" id="PF07798">
    <property type="entry name" value="CCDC90-like"/>
    <property type="match status" value="1"/>
</dbReference>
<dbReference type="eggNOG" id="ENOG502S831">
    <property type="taxonomic scope" value="Eukaryota"/>
</dbReference>
<keyword evidence="3" id="KW-0812">Transmembrane</keyword>
<name>D8PRJ4_SCHCM</name>
<sequence length="230" mass="25889">MQPAYTPPPFHTHAFYAALEKTFPPSTARHLMRATRALLVDRIGRVRREAVTRKDLDNQAYLFRAAISELRAEITMNTKNDSAAIRTASGALRREVDRLDVKMKEDIGTLKHEIQMELDTRKNEARSQIKQQDIAIEGLLNKAIVSVSDLRTLVEENKWENMRRAVTTLAVLIITVVLGMELSPRPTPPPPVAPQAPPMMQSAGIGLMPRGHMDIGQPRGEGEREHDEWT</sequence>
<dbReference type="FunCoup" id="D8PRJ4">
    <property type="interactions" value="162"/>
</dbReference>
<protein>
    <submittedName>
        <fullName evidence="8">Uncharacterized protein</fullName>
    </submittedName>
</protein>
<evidence type="ECO:0000256" key="2">
    <source>
        <dbReference type="ARBA" id="ARBA00004370"/>
    </source>
</evidence>
<dbReference type="EMBL" id="GL377302">
    <property type="protein sequence ID" value="EFJ01798.1"/>
    <property type="molecule type" value="Genomic_DNA"/>
</dbReference>
<proteinExistence type="predicted"/>
<keyword evidence="9" id="KW-1185">Reference proteome</keyword>
<dbReference type="AlphaFoldDB" id="D8PRJ4"/>
<keyword evidence="5" id="KW-0175">Coiled coil</keyword>
<accession>D8PRJ4</accession>
<dbReference type="GO" id="GO:0005739">
    <property type="term" value="C:mitochondrion"/>
    <property type="evidence" value="ECO:0007669"/>
    <property type="project" value="UniProtKB-SubCell"/>
</dbReference>
<evidence type="ECO:0000256" key="4">
    <source>
        <dbReference type="ARBA" id="ARBA00022989"/>
    </source>
</evidence>
<keyword evidence="4" id="KW-1133">Transmembrane helix</keyword>
<dbReference type="HOGENOM" id="CLU_063518_2_0_1"/>
<keyword evidence="6" id="KW-0496">Mitochondrion</keyword>
<dbReference type="OMA" id="VMVISME"/>
<evidence type="ECO:0000256" key="1">
    <source>
        <dbReference type="ARBA" id="ARBA00004173"/>
    </source>
</evidence>
<keyword evidence="7" id="KW-0472">Membrane</keyword>
<evidence type="ECO:0000313" key="8">
    <source>
        <dbReference type="EMBL" id="EFJ01798.1"/>
    </source>
</evidence>